<dbReference type="SUPFAM" id="SSF55729">
    <property type="entry name" value="Acyl-CoA N-acyltransferases (Nat)"/>
    <property type="match status" value="1"/>
</dbReference>
<dbReference type="InterPro" id="IPR016181">
    <property type="entry name" value="Acyl_CoA_acyltransferase"/>
</dbReference>
<dbReference type="EMBL" id="BAABLV010000020">
    <property type="protein sequence ID" value="GAA4897967.1"/>
    <property type="molecule type" value="Genomic_DNA"/>
</dbReference>
<reference evidence="3" key="1">
    <citation type="journal article" date="2019" name="Int. J. Syst. Evol. Microbiol.">
        <title>The Global Catalogue of Microorganisms (GCM) 10K type strain sequencing project: providing services to taxonomists for standard genome sequencing and annotation.</title>
        <authorList>
            <consortium name="The Broad Institute Genomics Platform"/>
            <consortium name="The Broad Institute Genome Sequencing Center for Infectious Disease"/>
            <person name="Wu L."/>
            <person name="Ma J."/>
        </authorList>
    </citation>
    <scope>NUCLEOTIDE SEQUENCE [LARGE SCALE GENOMIC DNA]</scope>
    <source>
        <strain evidence="3">JCM 19125</strain>
    </source>
</reference>
<evidence type="ECO:0000259" key="1">
    <source>
        <dbReference type="PROSITE" id="PS51186"/>
    </source>
</evidence>
<gene>
    <name evidence="2" type="ORF">GCM10025789_14910</name>
</gene>
<dbReference type="Proteomes" id="UP001501521">
    <property type="component" value="Unassembled WGS sequence"/>
</dbReference>
<dbReference type="InterPro" id="IPR056935">
    <property type="entry name" value="Rv0428c-like_C"/>
</dbReference>
<organism evidence="2 3">
    <name type="scientific">Tessaracoccus lubricantis</name>
    <dbReference type="NCBI Taxonomy" id="545543"/>
    <lineage>
        <taxon>Bacteria</taxon>
        <taxon>Bacillati</taxon>
        <taxon>Actinomycetota</taxon>
        <taxon>Actinomycetes</taxon>
        <taxon>Propionibacteriales</taxon>
        <taxon>Propionibacteriaceae</taxon>
        <taxon>Tessaracoccus</taxon>
    </lineage>
</organism>
<name>A0ABP9FBM3_9ACTN</name>
<sequence length="334" mass="36504">MGSRGSKRAFLGVSRHDPIQLLTVGARGRERGVKYGVKMIIEVPVDAPRISLRHLDEEGRASDLVGHLVAADDDRLVILPEDKPAVWLQRSMVRNIRRVPERTVLPASPPDALQRILDRTWPGVRRARLGGWVLRDGHGRTSRANSALVSGDAGLPFPEALKLADEWRGQPTILQVVMGDRCIDQARAQGYELRGPTVVMVARADDLPYDHVEVKVSPEPDEGWLSIWRGGRADAGLVAEMTSAPASYAQIPGIAVGRVALWGSWAVISSVEVVPALRGAGWGRAMTRALVDSVECRFVALQVGEENAVARSLYAKEGFVEHHTYAYLFPPTVA</sequence>
<evidence type="ECO:0000313" key="3">
    <source>
        <dbReference type="Proteomes" id="UP001501521"/>
    </source>
</evidence>
<accession>A0ABP9FBM3</accession>
<dbReference type="InterPro" id="IPR000182">
    <property type="entry name" value="GNAT_dom"/>
</dbReference>
<protein>
    <submittedName>
        <fullName evidence="2">GNAT family N-acetyltransferase</fullName>
    </submittedName>
</protein>
<dbReference type="PROSITE" id="PS51186">
    <property type="entry name" value="GNAT"/>
    <property type="match status" value="1"/>
</dbReference>
<keyword evidence="3" id="KW-1185">Reference proteome</keyword>
<comment type="caution">
    <text evidence="2">The sequence shown here is derived from an EMBL/GenBank/DDBJ whole genome shotgun (WGS) entry which is preliminary data.</text>
</comment>
<proteinExistence type="predicted"/>
<dbReference type="Pfam" id="PF24553">
    <property type="entry name" value="Rv0428c_C"/>
    <property type="match status" value="1"/>
</dbReference>
<evidence type="ECO:0000313" key="2">
    <source>
        <dbReference type="EMBL" id="GAA4897967.1"/>
    </source>
</evidence>
<dbReference type="Gene3D" id="3.40.630.30">
    <property type="match status" value="1"/>
</dbReference>
<feature type="domain" description="N-acetyltransferase" evidence="1">
    <location>
        <begin position="191"/>
        <end position="334"/>
    </location>
</feature>